<comment type="caution">
    <text evidence="1">The sequence shown here is derived from an EMBL/GenBank/DDBJ whole genome shotgun (WGS) entry which is preliminary data.</text>
</comment>
<protein>
    <submittedName>
        <fullName evidence="1">DUF723 domain-containing protein</fullName>
    </submittedName>
</protein>
<evidence type="ECO:0000313" key="1">
    <source>
        <dbReference type="EMBL" id="PFZ19512.1"/>
    </source>
</evidence>
<dbReference type="AlphaFoldDB" id="A0A2B5I2G5"/>
<organism evidence="1 2">
    <name type="scientific">Bacillus wiedmannii</name>
    <dbReference type="NCBI Taxonomy" id="1890302"/>
    <lineage>
        <taxon>Bacteria</taxon>
        <taxon>Bacillati</taxon>
        <taxon>Bacillota</taxon>
        <taxon>Bacilli</taxon>
        <taxon>Bacillales</taxon>
        <taxon>Bacillaceae</taxon>
        <taxon>Bacillus</taxon>
        <taxon>Bacillus cereus group</taxon>
    </lineage>
</organism>
<dbReference type="RefSeq" id="WP_098577733.1">
    <property type="nucleotide sequence ID" value="NZ_NVGE01000074.1"/>
</dbReference>
<name>A0A2B5I2G5_9BACI</name>
<evidence type="ECO:0000313" key="2">
    <source>
        <dbReference type="Proteomes" id="UP000223311"/>
    </source>
</evidence>
<reference evidence="1 2" key="1">
    <citation type="submission" date="2017-09" db="EMBL/GenBank/DDBJ databases">
        <title>Large-scale bioinformatics analysis of Bacillus genomes uncovers conserved roles of natural products in bacterial physiology.</title>
        <authorList>
            <consortium name="Agbiome Team Llc"/>
            <person name="Bleich R.M."/>
            <person name="Grubbs K.J."/>
            <person name="Santa Maria K.C."/>
            <person name="Allen S.E."/>
            <person name="Farag S."/>
            <person name="Shank E.A."/>
            <person name="Bowers A."/>
        </authorList>
    </citation>
    <scope>NUCLEOTIDE SEQUENCE [LARGE SCALE GENOMIC DNA]</scope>
    <source>
        <strain evidence="1 2">AFS080080</strain>
    </source>
</reference>
<gene>
    <name evidence="1" type="ORF">COL66_29120</name>
</gene>
<dbReference type="EMBL" id="NVGE01000074">
    <property type="protein sequence ID" value="PFZ19512.1"/>
    <property type="molecule type" value="Genomic_DNA"/>
</dbReference>
<dbReference type="Proteomes" id="UP000223311">
    <property type="component" value="Unassembled WGS sequence"/>
</dbReference>
<accession>A0A2B5I2G5</accession>
<proteinExistence type="predicted"/>
<sequence length="242" mass="27881">MARPKLTFEQVKAKFEDRGYELLETEYVIGTAKMRYKCPHHPDKDLSISYAELRSGSGCKYCGILKQSQSKKHSFAHVKETFEARGYTLLENTYVNDRTKMRYKCPHHPNEVFTVLFSHLRRGHGCPKCGKERSGQVRSEAHFREQVTAGPSIYTKAQRQEARQETSRLLDTYCYDCPNKDLPYIGAIEEHCYKNCPHGIGLDIRRCGAILAGEDADAVIEYYKVKFEKERIDGNSRKEVLV</sequence>